<dbReference type="PANTHER" id="PTHR34697">
    <property type="entry name" value="PHOSPHATIDYLGLYCEROL LYSYLTRANSFERASE"/>
    <property type="match status" value="1"/>
</dbReference>
<comment type="subcellular location">
    <subcellularLocation>
        <location evidence="1">Cell membrane</location>
        <topology evidence="1">Multi-pass membrane protein</topology>
    </subcellularLocation>
</comment>
<organism evidence="7 8">
    <name type="scientific">Paenibacillus harenae</name>
    <dbReference type="NCBI Taxonomy" id="306543"/>
    <lineage>
        <taxon>Bacteria</taxon>
        <taxon>Bacillati</taxon>
        <taxon>Bacillota</taxon>
        <taxon>Bacilli</taxon>
        <taxon>Bacillales</taxon>
        <taxon>Paenibacillaceae</taxon>
        <taxon>Paenibacillus</taxon>
    </lineage>
</organism>
<comment type="caution">
    <text evidence="7">The sequence shown here is derived from an EMBL/GenBank/DDBJ whole genome shotgun (WGS) entry which is preliminary data.</text>
</comment>
<name>A0ABT9TZ61_PAEHA</name>
<dbReference type="RefSeq" id="WP_307203584.1">
    <property type="nucleotide sequence ID" value="NZ_JAUSSU010000004.1"/>
</dbReference>
<keyword evidence="7" id="KW-0012">Acyltransferase</keyword>
<sequence length="353" mass="40301">MPVIHTEQKLLELIGRFGHNSHAHLYFLGDKQWFCNTDQEAFLAFRSIGNRYIVLGDPVGNPYALHKVIEQFVTYCRERRRTPVFYQTTSVYLPLYRRLGLQGMKIGQEARVELAPFHLNGKAWIKLRNRLNKFHRSGYSVMVKHPPYSNDLMFKLKAISDEWLRDRKEKSFSVSAFTPEYVSRFPVAILTDPDGNIAAFVTIAGDPPSVEPGFSEEDVSIRQITLDLMRYNNACPHGTMDFLFLSVMLWAKEQKYAICSLGVAPLANVCDSVIAKLIYTYGKKLYNFKGLYEYKNKFAPQWKDVYLVGAPATLPLTAVLLTLLIQSSCSGKPVLLTSPLKRLVSGRSLFRRI</sequence>
<proteinExistence type="predicted"/>
<gene>
    <name evidence="7" type="ORF">J2T15_002102</name>
</gene>
<dbReference type="InterPro" id="IPR024320">
    <property type="entry name" value="LPG_synthase_C"/>
</dbReference>
<protein>
    <submittedName>
        <fullName evidence="7">Phosphatidylglycerol lysyltransferase</fullName>
        <ecNumber evidence="7">2.3.2.3</ecNumber>
    </submittedName>
</protein>
<accession>A0ABT9TZ61</accession>
<evidence type="ECO:0000256" key="5">
    <source>
        <dbReference type="ARBA" id="ARBA00023136"/>
    </source>
</evidence>
<keyword evidence="4" id="KW-1133">Transmembrane helix</keyword>
<dbReference type="Pfam" id="PF09924">
    <property type="entry name" value="LPG_synthase_C"/>
    <property type="match status" value="1"/>
</dbReference>
<keyword evidence="5" id="KW-0472">Membrane</keyword>
<dbReference type="EMBL" id="JAUSSU010000004">
    <property type="protein sequence ID" value="MDQ0112667.1"/>
    <property type="molecule type" value="Genomic_DNA"/>
</dbReference>
<evidence type="ECO:0000256" key="4">
    <source>
        <dbReference type="ARBA" id="ARBA00022989"/>
    </source>
</evidence>
<evidence type="ECO:0000313" key="8">
    <source>
        <dbReference type="Proteomes" id="UP001229346"/>
    </source>
</evidence>
<dbReference type="EC" id="2.3.2.3" evidence="7"/>
<keyword evidence="2" id="KW-1003">Cell membrane</keyword>
<feature type="domain" description="Phosphatidylglycerol lysyltransferase C-terminal" evidence="6">
    <location>
        <begin position="13"/>
        <end position="308"/>
    </location>
</feature>
<keyword evidence="7" id="KW-0808">Transferase</keyword>
<evidence type="ECO:0000259" key="6">
    <source>
        <dbReference type="Pfam" id="PF09924"/>
    </source>
</evidence>
<dbReference type="PANTHER" id="PTHR34697:SF2">
    <property type="entry name" value="PHOSPHATIDYLGLYCEROL LYSYLTRANSFERASE"/>
    <property type="match status" value="1"/>
</dbReference>
<evidence type="ECO:0000256" key="2">
    <source>
        <dbReference type="ARBA" id="ARBA00022475"/>
    </source>
</evidence>
<evidence type="ECO:0000313" key="7">
    <source>
        <dbReference type="EMBL" id="MDQ0112667.1"/>
    </source>
</evidence>
<dbReference type="GO" id="GO:0050071">
    <property type="term" value="F:phosphatidylglycerol lysyltransferase activity"/>
    <property type="evidence" value="ECO:0007669"/>
    <property type="project" value="UniProtKB-EC"/>
</dbReference>
<dbReference type="InterPro" id="IPR016181">
    <property type="entry name" value="Acyl_CoA_acyltransferase"/>
</dbReference>
<dbReference type="InterPro" id="IPR051211">
    <property type="entry name" value="PG_lysyltransferase"/>
</dbReference>
<evidence type="ECO:0000256" key="1">
    <source>
        <dbReference type="ARBA" id="ARBA00004651"/>
    </source>
</evidence>
<reference evidence="7 8" key="1">
    <citation type="submission" date="2023-07" db="EMBL/GenBank/DDBJ databases">
        <title>Sorghum-associated microbial communities from plants grown in Nebraska, USA.</title>
        <authorList>
            <person name="Schachtman D."/>
        </authorList>
    </citation>
    <scope>NUCLEOTIDE SEQUENCE [LARGE SCALE GENOMIC DNA]</scope>
    <source>
        <strain evidence="7 8">CC482</strain>
    </source>
</reference>
<keyword evidence="3" id="KW-0812">Transmembrane</keyword>
<dbReference type="Proteomes" id="UP001229346">
    <property type="component" value="Unassembled WGS sequence"/>
</dbReference>
<keyword evidence="8" id="KW-1185">Reference proteome</keyword>
<dbReference type="SUPFAM" id="SSF55729">
    <property type="entry name" value="Acyl-CoA N-acyltransferases (Nat)"/>
    <property type="match status" value="1"/>
</dbReference>
<evidence type="ECO:0000256" key="3">
    <source>
        <dbReference type="ARBA" id="ARBA00022692"/>
    </source>
</evidence>